<accession>A0A9D3VIJ6</accession>
<organism evidence="2 3">
    <name type="scientific">Gossypium stocksii</name>
    <dbReference type="NCBI Taxonomy" id="47602"/>
    <lineage>
        <taxon>Eukaryota</taxon>
        <taxon>Viridiplantae</taxon>
        <taxon>Streptophyta</taxon>
        <taxon>Embryophyta</taxon>
        <taxon>Tracheophyta</taxon>
        <taxon>Spermatophyta</taxon>
        <taxon>Magnoliopsida</taxon>
        <taxon>eudicotyledons</taxon>
        <taxon>Gunneridae</taxon>
        <taxon>Pentapetalae</taxon>
        <taxon>rosids</taxon>
        <taxon>malvids</taxon>
        <taxon>Malvales</taxon>
        <taxon>Malvaceae</taxon>
        <taxon>Malvoideae</taxon>
        <taxon>Gossypium</taxon>
    </lineage>
</organism>
<name>A0A9D3VIJ6_9ROSI</name>
<gene>
    <name evidence="2" type="ORF">J1N35_022460</name>
</gene>
<evidence type="ECO:0000313" key="3">
    <source>
        <dbReference type="Proteomes" id="UP000828251"/>
    </source>
</evidence>
<dbReference type="AlphaFoldDB" id="A0A9D3VIJ6"/>
<dbReference type="Proteomes" id="UP000828251">
    <property type="component" value="Unassembled WGS sequence"/>
</dbReference>
<evidence type="ECO:0000256" key="1">
    <source>
        <dbReference type="SAM" id="Phobius"/>
    </source>
</evidence>
<sequence length="52" mass="5634">MVKVVSIVVRVYCLASIARIVILAIVGRSQERALDTGLKSNGFQIVLGIFES</sequence>
<evidence type="ECO:0000313" key="2">
    <source>
        <dbReference type="EMBL" id="KAH1082699.1"/>
    </source>
</evidence>
<protein>
    <submittedName>
        <fullName evidence="2">Uncharacterized protein</fullName>
    </submittedName>
</protein>
<keyword evidence="3" id="KW-1185">Reference proteome</keyword>
<keyword evidence="1" id="KW-1133">Transmembrane helix</keyword>
<feature type="non-terminal residue" evidence="2">
    <location>
        <position position="52"/>
    </location>
</feature>
<feature type="transmembrane region" description="Helical" evidence="1">
    <location>
        <begin position="6"/>
        <end position="26"/>
    </location>
</feature>
<dbReference type="EMBL" id="JAIQCV010000007">
    <property type="protein sequence ID" value="KAH1082699.1"/>
    <property type="molecule type" value="Genomic_DNA"/>
</dbReference>
<keyword evidence="1" id="KW-0472">Membrane</keyword>
<reference evidence="2 3" key="1">
    <citation type="journal article" date="2021" name="Plant Biotechnol. J.">
        <title>Multi-omics assisted identification of the key and species-specific regulatory components of drought-tolerant mechanisms in Gossypium stocksii.</title>
        <authorList>
            <person name="Yu D."/>
            <person name="Ke L."/>
            <person name="Zhang D."/>
            <person name="Wu Y."/>
            <person name="Sun Y."/>
            <person name="Mei J."/>
            <person name="Sun J."/>
            <person name="Sun Y."/>
        </authorList>
    </citation>
    <scope>NUCLEOTIDE SEQUENCE [LARGE SCALE GENOMIC DNA]</scope>
    <source>
        <strain evidence="3">cv. E1</strain>
        <tissue evidence="2">Leaf</tissue>
    </source>
</reference>
<comment type="caution">
    <text evidence="2">The sequence shown here is derived from an EMBL/GenBank/DDBJ whole genome shotgun (WGS) entry which is preliminary data.</text>
</comment>
<proteinExistence type="predicted"/>
<keyword evidence="1" id="KW-0812">Transmembrane</keyword>